<organism evidence="1">
    <name type="scientific">Lotharella globosa</name>
    <dbReference type="NCBI Taxonomy" id="91324"/>
    <lineage>
        <taxon>Eukaryota</taxon>
        <taxon>Sar</taxon>
        <taxon>Rhizaria</taxon>
        <taxon>Cercozoa</taxon>
        <taxon>Chlorarachniophyceae</taxon>
        <taxon>Lotharella</taxon>
    </lineage>
</organism>
<gene>
    <name evidence="1" type="ORF">LGLO00237_LOCUS33572</name>
</gene>
<reference evidence="1" key="1">
    <citation type="submission" date="2021-01" db="EMBL/GenBank/DDBJ databases">
        <authorList>
            <person name="Corre E."/>
            <person name="Pelletier E."/>
            <person name="Niang G."/>
            <person name="Scheremetjew M."/>
            <person name="Finn R."/>
            <person name="Kale V."/>
            <person name="Holt S."/>
            <person name="Cochrane G."/>
            <person name="Meng A."/>
            <person name="Brown T."/>
            <person name="Cohen L."/>
        </authorList>
    </citation>
    <scope>NUCLEOTIDE SEQUENCE</scope>
    <source>
        <strain evidence="1">CCCM811</strain>
    </source>
</reference>
<dbReference type="AlphaFoldDB" id="A0A6V3TZI3"/>
<sequence>MLRQLLVFSTSGMKFYSKVFIGDEKKQLSGLITAMLDFCEKKTGLPMSYVEMAKIGVAIARDNNRRLICCLIIDKQDGREFGRLIAQMMLDEFSRMYPAARPSDDFSAFNTKISEVIWASIHPILDSLIDQHKGVQLALLTSGDSIKHATHQIDKLGLLANLQALLRVATNIMASQNDLPLSMEIKGLKNRVIISRIERTTFIVACRNSIDERDTNLKVEATAQLLKTVLVIGSNIQDVWKIR</sequence>
<dbReference type="EMBL" id="HBIV01048311">
    <property type="protein sequence ID" value="CAE0681784.1"/>
    <property type="molecule type" value="Transcribed_RNA"/>
</dbReference>
<evidence type="ECO:0000313" key="1">
    <source>
        <dbReference type="EMBL" id="CAE0681784.1"/>
    </source>
</evidence>
<name>A0A6V3TZI3_9EUKA</name>
<proteinExistence type="predicted"/>
<protein>
    <submittedName>
        <fullName evidence="1">Uncharacterized protein</fullName>
    </submittedName>
</protein>
<accession>A0A6V3TZI3</accession>